<feature type="region of interest" description="Disordered" evidence="1">
    <location>
        <begin position="357"/>
        <end position="383"/>
    </location>
</feature>
<dbReference type="GeneID" id="17264397"/>
<feature type="region of interest" description="Disordered" evidence="1">
    <location>
        <begin position="312"/>
        <end position="342"/>
    </location>
</feature>
<dbReference type="EnsemblProtists" id="EOD18850">
    <property type="protein sequence ID" value="EOD18850"/>
    <property type="gene ID" value="EMIHUDRAFT_436180"/>
</dbReference>
<organism evidence="2 3">
    <name type="scientific">Emiliania huxleyi (strain CCMP1516)</name>
    <dbReference type="NCBI Taxonomy" id="280463"/>
    <lineage>
        <taxon>Eukaryota</taxon>
        <taxon>Haptista</taxon>
        <taxon>Haptophyta</taxon>
        <taxon>Prymnesiophyceae</taxon>
        <taxon>Isochrysidales</taxon>
        <taxon>Noelaerhabdaceae</taxon>
        <taxon>Emiliania</taxon>
    </lineage>
</organism>
<dbReference type="KEGG" id="ehx:EMIHUDRAFT_436180"/>
<evidence type="ECO:0008006" key="4">
    <source>
        <dbReference type="Google" id="ProtNLM"/>
    </source>
</evidence>
<evidence type="ECO:0000313" key="2">
    <source>
        <dbReference type="EnsemblProtists" id="EOD18850"/>
    </source>
</evidence>
<feature type="compositionally biased region" description="Low complexity" evidence="1">
    <location>
        <begin position="357"/>
        <end position="370"/>
    </location>
</feature>
<feature type="compositionally biased region" description="Polar residues" evidence="1">
    <location>
        <begin position="250"/>
        <end position="260"/>
    </location>
</feature>
<feature type="compositionally biased region" description="Basic and acidic residues" evidence="1">
    <location>
        <begin position="374"/>
        <end position="383"/>
    </location>
</feature>
<keyword evidence="3" id="KW-1185">Reference proteome</keyword>
<proteinExistence type="predicted"/>
<evidence type="ECO:0000313" key="3">
    <source>
        <dbReference type="Proteomes" id="UP000013827"/>
    </source>
</evidence>
<reference evidence="2" key="2">
    <citation type="submission" date="2024-10" db="UniProtKB">
        <authorList>
            <consortium name="EnsemblProtists"/>
        </authorList>
    </citation>
    <scope>IDENTIFICATION</scope>
</reference>
<protein>
    <recommendedName>
        <fullName evidence="4">Sphingomyelin synthase-like domain-containing protein</fullName>
    </recommendedName>
</protein>
<dbReference type="RefSeq" id="XP_005771279.1">
    <property type="nucleotide sequence ID" value="XM_005771222.1"/>
</dbReference>
<feature type="region of interest" description="Disordered" evidence="1">
    <location>
        <begin position="228"/>
        <end position="273"/>
    </location>
</feature>
<evidence type="ECO:0000256" key="1">
    <source>
        <dbReference type="SAM" id="MobiDB-lite"/>
    </source>
</evidence>
<reference evidence="3" key="1">
    <citation type="journal article" date="2013" name="Nature">
        <title>Pan genome of the phytoplankton Emiliania underpins its global distribution.</title>
        <authorList>
            <person name="Read B.A."/>
            <person name="Kegel J."/>
            <person name="Klute M.J."/>
            <person name="Kuo A."/>
            <person name="Lefebvre S.C."/>
            <person name="Maumus F."/>
            <person name="Mayer C."/>
            <person name="Miller J."/>
            <person name="Monier A."/>
            <person name="Salamov A."/>
            <person name="Young J."/>
            <person name="Aguilar M."/>
            <person name="Claverie J.M."/>
            <person name="Frickenhaus S."/>
            <person name="Gonzalez K."/>
            <person name="Herman E.K."/>
            <person name="Lin Y.C."/>
            <person name="Napier J."/>
            <person name="Ogata H."/>
            <person name="Sarno A.F."/>
            <person name="Shmutz J."/>
            <person name="Schroeder D."/>
            <person name="de Vargas C."/>
            <person name="Verret F."/>
            <person name="von Dassow P."/>
            <person name="Valentin K."/>
            <person name="Van de Peer Y."/>
            <person name="Wheeler G."/>
            <person name="Dacks J.B."/>
            <person name="Delwiche C.F."/>
            <person name="Dyhrman S.T."/>
            <person name="Glockner G."/>
            <person name="John U."/>
            <person name="Richards T."/>
            <person name="Worden A.Z."/>
            <person name="Zhang X."/>
            <person name="Grigoriev I.V."/>
            <person name="Allen A.E."/>
            <person name="Bidle K."/>
            <person name="Borodovsky M."/>
            <person name="Bowler C."/>
            <person name="Brownlee C."/>
            <person name="Cock J.M."/>
            <person name="Elias M."/>
            <person name="Gladyshev V.N."/>
            <person name="Groth M."/>
            <person name="Guda C."/>
            <person name="Hadaegh A."/>
            <person name="Iglesias-Rodriguez M.D."/>
            <person name="Jenkins J."/>
            <person name="Jones B.M."/>
            <person name="Lawson T."/>
            <person name="Leese F."/>
            <person name="Lindquist E."/>
            <person name="Lobanov A."/>
            <person name="Lomsadze A."/>
            <person name="Malik S.B."/>
            <person name="Marsh M.E."/>
            <person name="Mackinder L."/>
            <person name="Mock T."/>
            <person name="Mueller-Roeber B."/>
            <person name="Pagarete A."/>
            <person name="Parker M."/>
            <person name="Probert I."/>
            <person name="Quesneville H."/>
            <person name="Raines C."/>
            <person name="Rensing S.A."/>
            <person name="Riano-Pachon D.M."/>
            <person name="Richier S."/>
            <person name="Rokitta S."/>
            <person name="Shiraiwa Y."/>
            <person name="Soanes D.M."/>
            <person name="van der Giezen M."/>
            <person name="Wahlund T.M."/>
            <person name="Williams B."/>
            <person name="Wilson W."/>
            <person name="Wolfe G."/>
            <person name="Wurch L.L."/>
        </authorList>
    </citation>
    <scope>NUCLEOTIDE SEQUENCE</scope>
</reference>
<accession>A0A0D3J5R5</accession>
<dbReference type="AlphaFoldDB" id="A0A0D3J5R5"/>
<dbReference type="PaxDb" id="2903-EOD18850"/>
<sequence>MHVPPHLTWRHAHCGSVFGILGTRAADTLYSRCVDAVSSANGHVEAANAMTQVPAPPSPPSSPRPAPLRHCPPRAAAGMGFDLLMGPSHHVIWKYRPLVCTDGFPYASPNAGTWCALFYAMVFLPDLGKPGCEWAIVACLALASIPRWPWMRLGLSLHLTPSWRHERDHLVLMLDNLLLHSVALAVLDSRWIRAPAPSTGSSASSRAHPARRWSPSWPDRQLGRRWPPYGVKSRGRATCWPWSSSRSRSAPQLTVSSCSSRRPDLAPFAPSPPPPPFSLSGVWHLTRASHIDSPSTPKRPVSKASNQGALPATAFTPLSSHNPAGARPSRPQPRCVRRDRAGRLAPILRRCLRLVGAGRAARVASSASRGNTRGKHEEGDHPP</sequence>
<dbReference type="Proteomes" id="UP000013827">
    <property type="component" value="Unassembled WGS sequence"/>
</dbReference>
<dbReference type="HOGENOM" id="CLU_722463_0_0_1"/>
<feature type="region of interest" description="Disordered" evidence="1">
    <location>
        <begin position="196"/>
        <end position="216"/>
    </location>
</feature>
<name>A0A0D3J5R5_EMIH1</name>